<evidence type="ECO:0000256" key="2">
    <source>
        <dbReference type="SAM" id="MobiDB-lite"/>
    </source>
</evidence>
<feature type="region of interest" description="Disordered" evidence="2">
    <location>
        <begin position="225"/>
        <end position="255"/>
    </location>
</feature>
<dbReference type="STRING" id="77044.A0A1W2TX61"/>
<feature type="domain" description="GST C-terminal" evidence="4">
    <location>
        <begin position="95"/>
        <end position="244"/>
    </location>
</feature>
<sequence length="255" mass="29418">MSSNASLKPIVVWGHNVGPNPIKVRMILEELGIPFEFKVLGFDEIKEEPFLQLNPNGRVPAIQDPNTDLTLWESGPIIEYLVDQYDKDHKISYDTFKEKYLIKQWIGYQISGQGPYYGQGVWFSFFHHEKLPSAVERYLKEVERVRSVVDLHLSRQAGEKQGSRAAGGKDVWLVGDKCTVADLSWFIWEQIIEFTMERVGAQIEKGKYPHYEAWYKKIEERPSAQHAIETRNEGLKTLQLPAQAPQHAEDYKPTD</sequence>
<dbReference type="SFLD" id="SFLDS00019">
    <property type="entry name" value="Glutathione_Transferase_(cytos"/>
    <property type="match status" value="1"/>
</dbReference>
<name>A0A1W2TX61_ROSNE</name>
<dbReference type="OrthoDB" id="422574at2759"/>
<dbReference type="Pfam" id="PF13409">
    <property type="entry name" value="GST_N_2"/>
    <property type="match status" value="1"/>
</dbReference>
<dbReference type="PANTHER" id="PTHR44051">
    <property type="entry name" value="GLUTATHIONE S-TRANSFERASE-RELATED"/>
    <property type="match status" value="1"/>
</dbReference>
<dbReference type="InterPro" id="IPR036249">
    <property type="entry name" value="Thioredoxin-like_sf"/>
</dbReference>
<feature type="compositionally biased region" description="Basic and acidic residues" evidence="2">
    <location>
        <begin position="225"/>
        <end position="234"/>
    </location>
</feature>
<evidence type="ECO:0000256" key="1">
    <source>
        <dbReference type="ARBA" id="ARBA00007409"/>
    </source>
</evidence>
<comment type="similarity">
    <text evidence="1">Belongs to the GST superfamily.</text>
</comment>
<dbReference type="PANTHER" id="PTHR44051:SF3">
    <property type="entry name" value="TRANSCRIPTIONAL REGULATOR URE2"/>
    <property type="match status" value="1"/>
</dbReference>
<dbReference type="OMA" id="ATQYAKH"/>
<dbReference type="InterPro" id="IPR036282">
    <property type="entry name" value="Glutathione-S-Trfase_C_sf"/>
</dbReference>
<protein>
    <submittedName>
        <fullName evidence="5">Putative related to theta class glutathione S-transferase</fullName>
    </submittedName>
</protein>
<keyword evidence="6" id="KW-1185">Reference proteome</keyword>
<dbReference type="CDD" id="cd03048">
    <property type="entry name" value="GST_N_Ure2p_like"/>
    <property type="match status" value="1"/>
</dbReference>
<dbReference type="InterPro" id="IPR004046">
    <property type="entry name" value="GST_C"/>
</dbReference>
<dbReference type="AlphaFoldDB" id="A0A1W2TX61"/>
<dbReference type="PROSITE" id="PS50405">
    <property type="entry name" value="GST_CTER"/>
    <property type="match status" value="1"/>
</dbReference>
<dbReference type="SUPFAM" id="SSF52833">
    <property type="entry name" value="Thioredoxin-like"/>
    <property type="match status" value="1"/>
</dbReference>
<proteinExistence type="inferred from homology"/>
<feature type="domain" description="GST N-terminal" evidence="3">
    <location>
        <begin position="8"/>
        <end position="89"/>
    </location>
</feature>
<dbReference type="Proteomes" id="UP000054516">
    <property type="component" value="Unassembled WGS sequence"/>
</dbReference>
<evidence type="ECO:0000259" key="4">
    <source>
        <dbReference type="PROSITE" id="PS50405"/>
    </source>
</evidence>
<keyword evidence="5" id="KW-0808">Transferase</keyword>
<evidence type="ECO:0000313" key="6">
    <source>
        <dbReference type="Proteomes" id="UP000054516"/>
    </source>
</evidence>
<dbReference type="EMBL" id="DF977561">
    <property type="protein sequence ID" value="GAP93266.1"/>
    <property type="molecule type" value="Genomic_DNA"/>
</dbReference>
<dbReference type="PROSITE" id="PS50404">
    <property type="entry name" value="GST_NTER"/>
    <property type="match status" value="1"/>
</dbReference>
<accession>A0A1W2TX61</accession>
<dbReference type="GO" id="GO:0016740">
    <property type="term" value="F:transferase activity"/>
    <property type="evidence" value="ECO:0007669"/>
    <property type="project" value="UniProtKB-KW"/>
</dbReference>
<dbReference type="Pfam" id="PF14497">
    <property type="entry name" value="GST_C_3"/>
    <property type="match status" value="1"/>
</dbReference>
<evidence type="ECO:0000313" key="5">
    <source>
        <dbReference type="EMBL" id="GAP93266.1"/>
    </source>
</evidence>
<organism evidence="5">
    <name type="scientific">Rosellinia necatrix</name>
    <name type="common">White root-rot fungus</name>
    <dbReference type="NCBI Taxonomy" id="77044"/>
    <lineage>
        <taxon>Eukaryota</taxon>
        <taxon>Fungi</taxon>
        <taxon>Dikarya</taxon>
        <taxon>Ascomycota</taxon>
        <taxon>Pezizomycotina</taxon>
        <taxon>Sordariomycetes</taxon>
        <taxon>Xylariomycetidae</taxon>
        <taxon>Xylariales</taxon>
        <taxon>Xylariaceae</taxon>
        <taxon>Rosellinia</taxon>
    </lineage>
</organism>
<gene>
    <name evidence="5" type="ORF">SAMD00023353_11600050</name>
</gene>
<dbReference type="InterPro" id="IPR010987">
    <property type="entry name" value="Glutathione-S-Trfase_C-like"/>
</dbReference>
<dbReference type="SUPFAM" id="SSF47616">
    <property type="entry name" value="GST C-terminal domain-like"/>
    <property type="match status" value="1"/>
</dbReference>
<dbReference type="InterPro" id="IPR040079">
    <property type="entry name" value="Glutathione_S-Trfase"/>
</dbReference>
<dbReference type="SFLD" id="SFLDG00358">
    <property type="entry name" value="Main_(cytGST)"/>
    <property type="match status" value="1"/>
</dbReference>
<reference evidence="5" key="1">
    <citation type="submission" date="2016-03" db="EMBL/GenBank/DDBJ databases">
        <title>Draft genome sequence of Rosellinia necatrix.</title>
        <authorList>
            <person name="Kanematsu S."/>
        </authorList>
    </citation>
    <scope>NUCLEOTIDE SEQUENCE [LARGE SCALE GENOMIC DNA]</scope>
    <source>
        <strain evidence="5">W97</strain>
    </source>
</reference>
<dbReference type="Gene3D" id="1.20.1050.130">
    <property type="match status" value="1"/>
</dbReference>
<evidence type="ECO:0000259" key="3">
    <source>
        <dbReference type="PROSITE" id="PS50404"/>
    </source>
</evidence>
<dbReference type="InterPro" id="IPR004045">
    <property type="entry name" value="Glutathione_S-Trfase_N"/>
</dbReference>